<keyword evidence="1" id="KW-1133">Transmembrane helix</keyword>
<dbReference type="Pfam" id="PF05569">
    <property type="entry name" value="Peptidase_M56"/>
    <property type="match status" value="1"/>
</dbReference>
<feature type="transmembrane region" description="Helical" evidence="1">
    <location>
        <begin position="114"/>
        <end position="135"/>
    </location>
</feature>
<keyword evidence="1" id="KW-0472">Membrane</keyword>
<accession>A0A4U1CKH4</accession>
<dbReference type="AlphaFoldDB" id="A0A4U1CKH4"/>
<dbReference type="InterPro" id="IPR008756">
    <property type="entry name" value="Peptidase_M56"/>
</dbReference>
<reference evidence="3 4" key="1">
    <citation type="submission" date="2019-04" db="EMBL/GenBank/DDBJ databases">
        <title>Pedobacter sp. RP-3-15 sp. nov., isolated from Arctic soil.</title>
        <authorList>
            <person name="Dahal R.H."/>
            <person name="Kim D.-U."/>
        </authorList>
    </citation>
    <scope>NUCLEOTIDE SEQUENCE [LARGE SCALE GENOMIC DNA]</scope>
    <source>
        <strain evidence="3 4">RP-3-15</strain>
    </source>
</reference>
<gene>
    <name evidence="3" type="ORF">FA047_09920</name>
</gene>
<feature type="transmembrane region" description="Helical" evidence="1">
    <location>
        <begin position="284"/>
        <end position="306"/>
    </location>
</feature>
<proteinExistence type="predicted"/>
<evidence type="ECO:0000313" key="4">
    <source>
        <dbReference type="Proteomes" id="UP000307244"/>
    </source>
</evidence>
<dbReference type="InterPro" id="IPR052173">
    <property type="entry name" value="Beta-lactam_resp_regulator"/>
</dbReference>
<dbReference type="PANTHER" id="PTHR34978:SF3">
    <property type="entry name" value="SLR0241 PROTEIN"/>
    <property type="match status" value="1"/>
</dbReference>
<sequence length="748" mass="84819">MEWLTYLLKVSACMGLFYALYYLFLQRLTFFSFNRFYLLSTLVVSFLIPALQLEVERQVEVQQEVPQETPISTVESFTPAGVSNAEAPIVHALPNSVSEDSLFSEYSWQEIMNATYWLIAAVMLVLFVYQMAQLLRHIAKVNKKVGHLKVVYKPTGFTNCSFLNYVFVDQQDLKEEEIAVILQHEAVHANRLHSLDKLFVNVCKVFLWFNPLTYLYAHALEQVHEYEADQEASSIIGNTSYANLLLTIAVRKNNPPFVHSFVKSPLKARIEMLFTNQSKNMKKLAYLLTVPACLALGWLFAVQVVYAEVPKTIAKTINGTESVSSTGFIKVKNTFFGNSTDPAILVEVNSPNGKQMKTGGPPNIVVKFFIDDKVFSLEEAKAFTPTFLKSLSSKQGLGSGRQYDVDGLDEKDNVFWFGKEPKLTEAETKARYYSSKYTGKTIYGKLTGFAFREDRSIMDGFFIKLNNGERIKAYVAPESAVEVSKNLKLGDQIKIKVFHVYYSVLNECAQIGSGTYSKGNKVIFDRNKLMVSNNTLNQQEPFIKTSTKKYKDHVQYVYDVKSPKGKKMTIIKGLDKLKPMFVVDGKVYSFEEAQKFDQAFLNKLSGNQGGGPASLYSLDGLQKGDWVFWFGTEPKLSDDEKRNRSIYAKYNGKTLKAKVMGYSYGTPTRKLMDGFYIETNEGEKMKVFIEVKFAKQINAQLKEGDQLTISISNASYWPKEESIVIHNSKIEKNGRVLFDRSRPVINEG</sequence>
<dbReference type="PANTHER" id="PTHR34978">
    <property type="entry name" value="POSSIBLE SENSOR-TRANSDUCER PROTEIN BLAR"/>
    <property type="match status" value="1"/>
</dbReference>
<protein>
    <recommendedName>
        <fullName evidence="2">Peptidase M56 domain-containing protein</fullName>
    </recommendedName>
</protein>
<evidence type="ECO:0000259" key="2">
    <source>
        <dbReference type="Pfam" id="PF05569"/>
    </source>
</evidence>
<keyword evidence="4" id="KW-1185">Reference proteome</keyword>
<feature type="transmembrane region" description="Helical" evidence="1">
    <location>
        <begin position="36"/>
        <end position="53"/>
    </location>
</feature>
<organism evidence="3 4">
    <name type="scientific">Pedobacter frigoris</name>
    <dbReference type="NCBI Taxonomy" id="2571272"/>
    <lineage>
        <taxon>Bacteria</taxon>
        <taxon>Pseudomonadati</taxon>
        <taxon>Bacteroidota</taxon>
        <taxon>Sphingobacteriia</taxon>
        <taxon>Sphingobacteriales</taxon>
        <taxon>Sphingobacteriaceae</taxon>
        <taxon>Pedobacter</taxon>
    </lineage>
</organism>
<evidence type="ECO:0000313" key="3">
    <source>
        <dbReference type="EMBL" id="TKC07550.1"/>
    </source>
</evidence>
<feature type="transmembrane region" description="Helical" evidence="1">
    <location>
        <begin position="6"/>
        <end position="24"/>
    </location>
</feature>
<keyword evidence="1" id="KW-0812">Transmembrane</keyword>
<dbReference type="RefSeq" id="WP_136835879.1">
    <property type="nucleotide sequence ID" value="NZ_SWBQ01000002.1"/>
</dbReference>
<dbReference type="EMBL" id="SWBQ01000002">
    <property type="protein sequence ID" value="TKC07550.1"/>
    <property type="molecule type" value="Genomic_DNA"/>
</dbReference>
<dbReference type="OrthoDB" id="649093at2"/>
<name>A0A4U1CKH4_9SPHI</name>
<feature type="domain" description="Peptidase M56" evidence="2">
    <location>
        <begin position="56"/>
        <end position="273"/>
    </location>
</feature>
<dbReference type="Proteomes" id="UP000307244">
    <property type="component" value="Unassembled WGS sequence"/>
</dbReference>
<comment type="caution">
    <text evidence="3">The sequence shown here is derived from an EMBL/GenBank/DDBJ whole genome shotgun (WGS) entry which is preliminary data.</text>
</comment>
<evidence type="ECO:0000256" key="1">
    <source>
        <dbReference type="SAM" id="Phobius"/>
    </source>
</evidence>